<evidence type="ECO:0000313" key="9">
    <source>
        <dbReference type="EMBL" id="KAK6938542.1"/>
    </source>
</evidence>
<feature type="compositionally biased region" description="Polar residues" evidence="6">
    <location>
        <begin position="552"/>
        <end position="568"/>
    </location>
</feature>
<accession>A0AAN8VZD5</accession>
<dbReference type="PROSITE" id="PS51666">
    <property type="entry name" value="QLQ"/>
    <property type="match status" value="1"/>
</dbReference>
<dbReference type="Pfam" id="PF08879">
    <property type="entry name" value="WRC"/>
    <property type="match status" value="1"/>
</dbReference>
<keyword evidence="5" id="KW-0805">Transcription regulation</keyword>
<evidence type="ECO:0000259" key="7">
    <source>
        <dbReference type="PROSITE" id="PS51666"/>
    </source>
</evidence>
<evidence type="ECO:0000256" key="2">
    <source>
        <dbReference type="ARBA" id="ARBA00008122"/>
    </source>
</evidence>
<feature type="compositionally biased region" description="Low complexity" evidence="6">
    <location>
        <begin position="569"/>
        <end position="582"/>
    </location>
</feature>
<comment type="similarity">
    <text evidence="2 5">Belongs to the GRF family.</text>
</comment>
<keyword evidence="5" id="KW-0804">Transcription</keyword>
<comment type="domain">
    <text evidence="5">The QLQ domain and WRC domain may be involved in protein-protein interaction and DNA-binding, respectively.</text>
</comment>
<comment type="caution">
    <text evidence="9">The sequence shown here is derived from an EMBL/GenBank/DDBJ whole genome shotgun (WGS) entry which is preliminary data.</text>
</comment>
<evidence type="ECO:0000256" key="5">
    <source>
        <dbReference type="RuleBase" id="RU367127"/>
    </source>
</evidence>
<dbReference type="GO" id="GO:0005634">
    <property type="term" value="C:nucleus"/>
    <property type="evidence" value="ECO:0007669"/>
    <property type="project" value="UniProtKB-SubCell"/>
</dbReference>
<protein>
    <recommendedName>
        <fullName evidence="5">Growth-regulating factor</fullName>
    </recommendedName>
</protein>
<evidence type="ECO:0000259" key="8">
    <source>
        <dbReference type="PROSITE" id="PS51667"/>
    </source>
</evidence>
<reference evidence="9 10" key="1">
    <citation type="submission" date="2023-12" db="EMBL/GenBank/DDBJ databases">
        <title>A high-quality genome assembly for Dillenia turbinata (Dilleniales).</title>
        <authorList>
            <person name="Chanderbali A."/>
        </authorList>
    </citation>
    <scope>NUCLEOTIDE SEQUENCE [LARGE SCALE GENOMIC DNA]</scope>
    <source>
        <strain evidence="9">LSX21</strain>
        <tissue evidence="9">Leaf</tissue>
    </source>
</reference>
<dbReference type="SMART" id="SM00951">
    <property type="entry name" value="QLQ"/>
    <property type="match status" value="1"/>
</dbReference>
<dbReference type="GO" id="GO:0006351">
    <property type="term" value="P:DNA-templated transcription"/>
    <property type="evidence" value="ECO:0007669"/>
    <property type="project" value="UniProtKB-UniRule"/>
</dbReference>
<evidence type="ECO:0000256" key="3">
    <source>
        <dbReference type="ARBA" id="ARBA00023242"/>
    </source>
</evidence>
<feature type="domain" description="QLQ" evidence="7">
    <location>
        <begin position="142"/>
        <end position="177"/>
    </location>
</feature>
<dbReference type="PROSITE" id="PS51667">
    <property type="entry name" value="WRC"/>
    <property type="match status" value="1"/>
</dbReference>
<dbReference type="EMBL" id="JBAMMX010000006">
    <property type="protein sequence ID" value="KAK6938542.1"/>
    <property type="molecule type" value="Genomic_DNA"/>
</dbReference>
<dbReference type="Proteomes" id="UP001370490">
    <property type="component" value="Unassembled WGS sequence"/>
</dbReference>
<feature type="compositionally biased region" description="Low complexity" evidence="6">
    <location>
        <begin position="530"/>
        <end position="549"/>
    </location>
</feature>
<evidence type="ECO:0000256" key="1">
    <source>
        <dbReference type="ARBA" id="ARBA00004123"/>
    </source>
</evidence>
<feature type="short sequence motif" description="Bipartite nuclear localization signal" evidence="4">
    <location>
        <begin position="244"/>
        <end position="251"/>
    </location>
</feature>
<keyword evidence="3 4" id="KW-0539">Nucleus</keyword>
<sequence>MDFGVVSLDGLMGSDTTTTTTTTISSGLTSSIDPEAKQKWCGSGLLKQERSGSCTEDDWRSLKISKTSDDFSSSTKSIFLQSQPQQQMLSFSSPHKSDAKGSPNPTLPYLLYPSSAYTRNTGFVSGSLNGSMHGVLTAVRGPFTPSQWMELEHQALIYKYIISNVAVPPNLLIPIRKALDAAGFPSFSTMPLRPHTLGWGSFHLGFSGNTDPEPGRCRRTDGKKWRCSRDAVPDQKYCERHMNRGRHRSRKPVEGQNGHSVSGSVTAATTSNSNASALAAKLMPMGSSSSTSVVPGGASSNSLAAMQHQIKNVGTGAFNPPMSTNMSRGFLGRDGVGERMQDAVGLSMLSSSMNLRSKDDLTSIPKQQNLYEQSSRPEFGLVSSDSLLNPLPKNSLLMSTKTFGSSSTLTDQESNTQHPLRHFIDDWPKSQCDRSSTISWPEIDLQSERTQLSISIPAVSSDLMSSSSSPATNDKVSLSPLRLSSEFDPIQMGLGMGVLNEANQRQANWIPISWETSMGGPLGEVLHNTGNSNSLEKGKSSSSGLNLMSDGWDSSPSMVSSPTGVLQKSTFGSLSNSSAGSSPRADNNKTHEGAILCNDHISSTLVTTTSIPSL</sequence>
<proteinExistence type="inferred from homology"/>
<dbReference type="GO" id="GO:0006355">
    <property type="term" value="P:regulation of DNA-templated transcription"/>
    <property type="evidence" value="ECO:0007669"/>
    <property type="project" value="InterPro"/>
</dbReference>
<dbReference type="InterPro" id="IPR031137">
    <property type="entry name" value="GRF"/>
</dbReference>
<feature type="domain" description="WRC" evidence="8">
    <location>
        <begin position="211"/>
        <end position="255"/>
    </location>
</feature>
<dbReference type="InterPro" id="IPR014977">
    <property type="entry name" value="WRC_dom"/>
</dbReference>
<evidence type="ECO:0000256" key="4">
    <source>
        <dbReference type="PROSITE-ProRule" id="PRU01002"/>
    </source>
</evidence>
<keyword evidence="5" id="KW-0010">Activator</keyword>
<gene>
    <name evidence="9" type="ORF">RJ641_032050</name>
</gene>
<dbReference type="PANTHER" id="PTHR31602:SF42">
    <property type="entry name" value="GROWTH-REGULATING FACTOR 2"/>
    <property type="match status" value="1"/>
</dbReference>
<dbReference type="InterPro" id="IPR014978">
    <property type="entry name" value="Gln-Leu-Gln_QLQ"/>
</dbReference>
<dbReference type="GO" id="GO:0005524">
    <property type="term" value="F:ATP binding"/>
    <property type="evidence" value="ECO:0007669"/>
    <property type="project" value="UniProtKB-UniRule"/>
</dbReference>
<evidence type="ECO:0000256" key="6">
    <source>
        <dbReference type="SAM" id="MobiDB-lite"/>
    </source>
</evidence>
<comment type="function">
    <text evidence="5">Transcription activator.</text>
</comment>
<comment type="subcellular location">
    <subcellularLocation>
        <location evidence="1 4 5">Nucleus</location>
    </subcellularLocation>
</comment>
<feature type="short sequence motif" description="Bipartite nuclear localization signal" evidence="4">
    <location>
        <begin position="216"/>
        <end position="226"/>
    </location>
</feature>
<organism evidence="9 10">
    <name type="scientific">Dillenia turbinata</name>
    <dbReference type="NCBI Taxonomy" id="194707"/>
    <lineage>
        <taxon>Eukaryota</taxon>
        <taxon>Viridiplantae</taxon>
        <taxon>Streptophyta</taxon>
        <taxon>Embryophyta</taxon>
        <taxon>Tracheophyta</taxon>
        <taxon>Spermatophyta</taxon>
        <taxon>Magnoliopsida</taxon>
        <taxon>eudicotyledons</taxon>
        <taxon>Gunneridae</taxon>
        <taxon>Pentapetalae</taxon>
        <taxon>Dilleniales</taxon>
        <taxon>Dilleniaceae</taxon>
        <taxon>Dillenia</taxon>
    </lineage>
</organism>
<feature type="region of interest" description="Disordered" evidence="6">
    <location>
        <begin position="239"/>
        <end position="267"/>
    </location>
</feature>
<feature type="region of interest" description="Disordered" evidence="6">
    <location>
        <begin position="528"/>
        <end position="590"/>
    </location>
</feature>
<keyword evidence="10" id="KW-1185">Reference proteome</keyword>
<dbReference type="Pfam" id="PF08880">
    <property type="entry name" value="QLQ"/>
    <property type="match status" value="1"/>
</dbReference>
<dbReference type="AlphaFoldDB" id="A0AAN8VZD5"/>
<evidence type="ECO:0000313" key="10">
    <source>
        <dbReference type="Proteomes" id="UP001370490"/>
    </source>
</evidence>
<dbReference type="PANTHER" id="PTHR31602">
    <property type="entry name" value="GROWTH-REGULATING FACTOR 5"/>
    <property type="match status" value="1"/>
</dbReference>
<name>A0AAN8VZD5_9MAGN</name>
<dbReference type="GO" id="GO:0099402">
    <property type="term" value="P:plant organ development"/>
    <property type="evidence" value="ECO:0007669"/>
    <property type="project" value="UniProtKB-ARBA"/>
</dbReference>